<dbReference type="EMBL" id="LFZO01000048">
    <property type="protein sequence ID" value="KXT15908.1"/>
    <property type="molecule type" value="Genomic_DNA"/>
</dbReference>
<dbReference type="PANTHER" id="PTHR13847">
    <property type="entry name" value="SARCOSINE DEHYDROGENASE-RELATED"/>
    <property type="match status" value="1"/>
</dbReference>
<evidence type="ECO:0000313" key="2">
    <source>
        <dbReference type="EMBL" id="KXT15908.1"/>
    </source>
</evidence>
<dbReference type="PANTHER" id="PTHR13847:SF279">
    <property type="entry name" value="FAD DEPENDENT OXIDOREDUCTASE DOMAIN-CONTAINING PROTEIN-RELATED"/>
    <property type="match status" value="1"/>
</dbReference>
<name>A0A139IM94_9PEZI</name>
<dbReference type="GO" id="GO:0005737">
    <property type="term" value="C:cytoplasm"/>
    <property type="evidence" value="ECO:0007669"/>
    <property type="project" value="TreeGrafter"/>
</dbReference>
<feature type="domain" description="FAD dependent oxidoreductase" evidence="1">
    <location>
        <begin position="54"/>
        <end position="433"/>
    </location>
</feature>
<dbReference type="InterPro" id="IPR036188">
    <property type="entry name" value="FAD/NAD-bd_sf"/>
</dbReference>
<dbReference type="STRING" id="113226.A0A139IM94"/>
<protein>
    <recommendedName>
        <fullName evidence="1">FAD dependent oxidoreductase domain-containing protein</fullName>
    </recommendedName>
</protein>
<accession>A0A139IM94</accession>
<dbReference type="InterPro" id="IPR006076">
    <property type="entry name" value="FAD-dep_OxRdtase"/>
</dbReference>
<sequence length="479" mass="52731">MRPAKSSSASLLRSTRVPIMAQYPVPNSTISFWRTELHDLDNHRTTEELPAAVDIIIIGAGYAGASVAYHLLEKSKKSGKNVSIAILEAREACSGATGRNGGHLKPDPYYRAAGALRKHGRDAAEEVSSFEQRHVKAIKELVEKEKIDCEFVVTRATDVCLYEDIRKELKSGLEALTAADISSAAEVHYSGGRTAEGISGVKGAKGCFTYTACHVWPYKLVLSLLSKVVSRGVNLQTHTPVKSVKSRTDQRRPWSVETDRGSVNASKVIYATNAYTSTLLPDFKKKIIPVRGICSRIVPTKAHAPFLSNSYILRLSPMEYDYLIPRSDGSIIVGGARRDYFRDLDQWYDNIDDSTLIEPAKNYFDGYMQRHFRGWEDSGAYTDKVWTGIMGYSSDGFPFVGDVPGKPGAYVCAGFSGHGMPQIFLSGKAIAEMVLDDKKAEEVDLPRLYRASQARLNAKGEVTLDAWKAMAGNTVQAKL</sequence>
<dbReference type="Pfam" id="PF01266">
    <property type="entry name" value="DAO"/>
    <property type="match status" value="1"/>
</dbReference>
<organism evidence="2 3">
    <name type="scientific">Pseudocercospora musae</name>
    <dbReference type="NCBI Taxonomy" id="113226"/>
    <lineage>
        <taxon>Eukaryota</taxon>
        <taxon>Fungi</taxon>
        <taxon>Dikarya</taxon>
        <taxon>Ascomycota</taxon>
        <taxon>Pezizomycotina</taxon>
        <taxon>Dothideomycetes</taxon>
        <taxon>Dothideomycetidae</taxon>
        <taxon>Mycosphaerellales</taxon>
        <taxon>Mycosphaerellaceae</taxon>
        <taxon>Pseudocercospora</taxon>
    </lineage>
</organism>
<dbReference type="EMBL" id="LFZO01000048">
    <property type="protein sequence ID" value="KXT15911.1"/>
    <property type="molecule type" value="Genomic_DNA"/>
</dbReference>
<comment type="caution">
    <text evidence="2">The sequence shown here is derived from an EMBL/GenBank/DDBJ whole genome shotgun (WGS) entry which is preliminary data.</text>
</comment>
<proteinExistence type="predicted"/>
<dbReference type="OrthoDB" id="429143at2759"/>
<dbReference type="Gene3D" id="3.50.50.60">
    <property type="entry name" value="FAD/NAD(P)-binding domain"/>
    <property type="match status" value="1"/>
</dbReference>
<dbReference type="AlphaFoldDB" id="A0A139IM94"/>
<evidence type="ECO:0000259" key="1">
    <source>
        <dbReference type="Pfam" id="PF01266"/>
    </source>
</evidence>
<dbReference type="SUPFAM" id="SSF51905">
    <property type="entry name" value="FAD/NAD(P)-binding domain"/>
    <property type="match status" value="1"/>
</dbReference>
<gene>
    <name evidence="2" type="ORF">AC579_5510</name>
</gene>
<reference evidence="2 3" key="1">
    <citation type="submission" date="2015-07" db="EMBL/GenBank/DDBJ databases">
        <title>Comparative genomics of the Sigatoka disease complex on banana suggests a link between parallel evolutionary changes in Pseudocercospora fijiensis and Pseudocercospora eumusae and increased virulence on the banana host.</title>
        <authorList>
            <person name="Chang T.-C."/>
            <person name="Salvucci A."/>
            <person name="Crous P.W."/>
            <person name="Stergiopoulos I."/>
        </authorList>
    </citation>
    <scope>NUCLEOTIDE SEQUENCE [LARGE SCALE GENOMIC DNA]</scope>
    <source>
        <strain evidence="2 3">CBS 116634</strain>
    </source>
</reference>
<evidence type="ECO:0000313" key="3">
    <source>
        <dbReference type="Proteomes" id="UP000073492"/>
    </source>
</evidence>
<dbReference type="Gene3D" id="3.30.9.10">
    <property type="entry name" value="D-Amino Acid Oxidase, subunit A, domain 2"/>
    <property type="match status" value="1"/>
</dbReference>
<keyword evidence="3" id="KW-1185">Reference proteome</keyword>
<dbReference type="Proteomes" id="UP000073492">
    <property type="component" value="Unassembled WGS sequence"/>
</dbReference>